<dbReference type="OMA" id="KYCYITA"/>
<dbReference type="AlphaFoldDB" id="A0A336LAQ1"/>
<dbReference type="InterPro" id="IPR003591">
    <property type="entry name" value="Leu-rich_rpt_typical-subtyp"/>
</dbReference>
<keyword evidence="2" id="KW-0732">Signal</keyword>
<evidence type="ECO:0000313" key="6">
    <source>
        <dbReference type="EMBL" id="SSX33041.1"/>
    </source>
</evidence>
<dbReference type="InterPro" id="IPR050541">
    <property type="entry name" value="LRR_TM_domain-containing"/>
</dbReference>
<dbReference type="PANTHER" id="PTHR24369">
    <property type="entry name" value="ANTIGEN BSP, PUTATIVE-RELATED"/>
    <property type="match status" value="1"/>
</dbReference>
<feature type="transmembrane region" description="Helical" evidence="4">
    <location>
        <begin position="567"/>
        <end position="591"/>
    </location>
</feature>
<dbReference type="SMART" id="SM00369">
    <property type="entry name" value="LRR_TYP"/>
    <property type="match status" value="2"/>
</dbReference>
<keyword evidence="4" id="KW-1133">Transmembrane helix</keyword>
<keyword evidence="1" id="KW-0433">Leucine-rich repeat</keyword>
<keyword evidence="3" id="KW-0677">Repeat</keyword>
<gene>
    <name evidence="5" type="primary">CSON005860</name>
</gene>
<name>A0A336LAQ1_CULSO</name>
<dbReference type="GO" id="GO:0005886">
    <property type="term" value="C:plasma membrane"/>
    <property type="evidence" value="ECO:0007669"/>
    <property type="project" value="TreeGrafter"/>
</dbReference>
<evidence type="ECO:0000313" key="5">
    <source>
        <dbReference type="EMBL" id="SSX13615.1"/>
    </source>
</evidence>
<dbReference type="InterPro" id="IPR032675">
    <property type="entry name" value="LRR_dom_sf"/>
</dbReference>
<accession>A0A336LAQ1</accession>
<evidence type="ECO:0000256" key="2">
    <source>
        <dbReference type="ARBA" id="ARBA00022729"/>
    </source>
</evidence>
<keyword evidence="4" id="KW-0812">Transmembrane</keyword>
<dbReference type="VEuPathDB" id="VectorBase:CSON005860"/>
<evidence type="ECO:0000256" key="1">
    <source>
        <dbReference type="ARBA" id="ARBA00022614"/>
    </source>
</evidence>
<dbReference type="SUPFAM" id="SSF52058">
    <property type="entry name" value="L domain-like"/>
    <property type="match status" value="1"/>
</dbReference>
<organism evidence="5">
    <name type="scientific">Culicoides sonorensis</name>
    <name type="common">Biting midge</name>
    <dbReference type="NCBI Taxonomy" id="179676"/>
    <lineage>
        <taxon>Eukaryota</taxon>
        <taxon>Metazoa</taxon>
        <taxon>Ecdysozoa</taxon>
        <taxon>Arthropoda</taxon>
        <taxon>Hexapoda</taxon>
        <taxon>Insecta</taxon>
        <taxon>Pterygota</taxon>
        <taxon>Neoptera</taxon>
        <taxon>Endopterygota</taxon>
        <taxon>Diptera</taxon>
        <taxon>Nematocera</taxon>
        <taxon>Chironomoidea</taxon>
        <taxon>Ceratopogonidae</taxon>
        <taxon>Ceratopogoninae</taxon>
        <taxon>Culicoides</taxon>
        <taxon>Monoculicoides</taxon>
    </lineage>
</organism>
<dbReference type="PANTHER" id="PTHR24369:SF210">
    <property type="entry name" value="CHAOPTIN-RELATED"/>
    <property type="match status" value="1"/>
</dbReference>
<dbReference type="EMBL" id="UFQS01002256">
    <property type="protein sequence ID" value="SSX13615.1"/>
    <property type="molecule type" value="Genomic_DNA"/>
</dbReference>
<protein>
    <submittedName>
        <fullName evidence="5">CSON005860 protein</fullName>
    </submittedName>
</protein>
<sequence>MLESKSFNLIQPKPKDGWAGFQAWTRKWNRVFATIFCVLSFMLLFAIVVVNVIETEREIIEEQNKPPNNLKSPDMIIEISGMISPKTGGCSIENRIITCQSMSLDDIDEALNSLIKGYTKFTLHLINIQFLNGTFYKDWLKPTTTLSISKFYLTDSPSLQIIENEIFDTRSFRETTCLTISNISIEEFSDHTLKGLLGLEILELQNLPRLKVINSEFLASVKPLKYILIKNVPLLDDPINITGVQPMTFLETIDFKYNNFENVLGDSTFKNLPALRNLYLNSNKIKSLSSKVFDGISKTVRFIDLTRNYLQTLPEGIFYSIRSSSFRIRLSRNPWTCDCDLVELKGYMMNPSTRNWFEDELKCTRPIQFYNQSVRETSFCPEKTTTTSTTFEPGDPMTTTMEPIEEFTTIGYIADPIECVICAQNQYQEINCTHQENEEIFHQYYESDQQIAIRRQTLNFRVEQVDDTTVEIIVKNPNNINFVVFWFSESERDKKHGPSYVTNEKLCAECTLFHENHFKIKSLTSNSLYIFCLMKYTTIEISPFDCLPFKTDNLKDLFWLHRHDKTIAYSVSIISLLFCSFLGAFIMYCIIRKTPTLLKGSDRVIIVKDKEVIVMPNGHKKLSNSSSTSVSTTVSSVQSRPLPLDQSAYLTPIPSHTRSRYRRVHQRRSSDSSLESIRSYISTTGPIPRNLTCYSDFQGRCFTDLKDVPNTPPPLPQRRSLDIENAVDYGTVSKSPDANIYTPFDYGTTIAANNGRAKQEA</sequence>
<proteinExistence type="predicted"/>
<keyword evidence="4" id="KW-0472">Membrane</keyword>
<evidence type="ECO:0000256" key="4">
    <source>
        <dbReference type="SAM" id="Phobius"/>
    </source>
</evidence>
<dbReference type="EMBL" id="UFQT01002256">
    <property type="protein sequence ID" value="SSX33041.1"/>
    <property type="molecule type" value="Genomic_DNA"/>
</dbReference>
<dbReference type="Gene3D" id="3.80.10.10">
    <property type="entry name" value="Ribonuclease Inhibitor"/>
    <property type="match status" value="1"/>
</dbReference>
<dbReference type="Pfam" id="PF13855">
    <property type="entry name" value="LRR_8"/>
    <property type="match status" value="1"/>
</dbReference>
<feature type="transmembrane region" description="Helical" evidence="4">
    <location>
        <begin position="31"/>
        <end position="53"/>
    </location>
</feature>
<reference evidence="6" key="2">
    <citation type="submission" date="2018-07" db="EMBL/GenBank/DDBJ databases">
        <authorList>
            <person name="Quirk P.G."/>
            <person name="Krulwich T.A."/>
        </authorList>
    </citation>
    <scope>NUCLEOTIDE SEQUENCE</scope>
</reference>
<reference evidence="5" key="1">
    <citation type="submission" date="2018-04" db="EMBL/GenBank/DDBJ databases">
        <authorList>
            <person name="Go L.Y."/>
            <person name="Mitchell J.A."/>
        </authorList>
    </citation>
    <scope>NUCLEOTIDE SEQUENCE</scope>
    <source>
        <tissue evidence="5">Whole organism</tissue>
    </source>
</reference>
<evidence type="ECO:0000256" key="3">
    <source>
        <dbReference type="ARBA" id="ARBA00022737"/>
    </source>
</evidence>
<dbReference type="InterPro" id="IPR001611">
    <property type="entry name" value="Leu-rich_rpt"/>
</dbReference>